<evidence type="ECO:0000313" key="2">
    <source>
        <dbReference type="Proteomes" id="UP001341281"/>
    </source>
</evidence>
<dbReference type="Proteomes" id="UP001341281">
    <property type="component" value="Chromosome 03"/>
</dbReference>
<sequence>MDILLSAVLGELTTRSINFFINKISKPTPLDVEDRLRRILLRAQVIIDEATGRHIRNQYMLLQLGMLRDTMYRGYYTLDTLRYQSHNNDRKDKFDIHYRCSSSLSKVNSLCLSSKDTEALRQLQEALDDLSSMILDAEELVLLLVTYPRLYQQPYSMHLQLGNCMFGRQMEAEVVINFLLQTRTHGNEGLDVFPIVGLGQVGKSTLVAHVCKDERVRGHFSEILFFRTHSFSDDELAVFREGFAIKHQNRVSGSNKSGGLLVVAELVGDFNEDAWNKLYYASKCYAPNGGKIIVTSRSNKIVKVGTTNGLTLKYLSREAYWYFFKTLTFGGMDPEMHPRHAHMAMEIAKILNGSFIGANITARLLRDNFDVHFWCKALAFLRGSFRKHISRFGEHPIDLLYQDRPAHLGRMAAPSEDFVLYHQDQRFSEQEVPEIRFQDVMYGCVKPQGRFEVLLWRSQIPPYYSYVFTCEIQELETTAAKRKRSVKHGVTAF</sequence>
<accession>A0AAQ3SVF8</accession>
<dbReference type="PANTHER" id="PTHR33377:SF92">
    <property type="entry name" value="NB-ARC DOMAIN-CONTAINING PROTEIN"/>
    <property type="match status" value="1"/>
</dbReference>
<dbReference type="Gene3D" id="3.40.50.300">
    <property type="entry name" value="P-loop containing nucleotide triphosphate hydrolases"/>
    <property type="match status" value="1"/>
</dbReference>
<name>A0AAQ3SVF8_PASNO</name>
<evidence type="ECO:0008006" key="3">
    <source>
        <dbReference type="Google" id="ProtNLM"/>
    </source>
</evidence>
<dbReference type="InterPro" id="IPR027417">
    <property type="entry name" value="P-loop_NTPase"/>
</dbReference>
<reference evidence="1 2" key="1">
    <citation type="submission" date="2024-02" db="EMBL/GenBank/DDBJ databases">
        <title>High-quality chromosome-scale genome assembly of Pensacola bahiagrass (Paspalum notatum Flugge var. saurae).</title>
        <authorList>
            <person name="Vega J.M."/>
            <person name="Podio M."/>
            <person name="Orjuela J."/>
            <person name="Siena L.A."/>
            <person name="Pessino S.C."/>
            <person name="Combes M.C."/>
            <person name="Mariac C."/>
            <person name="Albertini E."/>
            <person name="Pupilli F."/>
            <person name="Ortiz J.P.A."/>
            <person name="Leblanc O."/>
        </authorList>
    </citation>
    <scope>NUCLEOTIDE SEQUENCE [LARGE SCALE GENOMIC DNA]</scope>
    <source>
        <strain evidence="1">R1</strain>
        <tissue evidence="1">Leaf</tissue>
    </source>
</reference>
<proteinExistence type="predicted"/>
<dbReference type="EMBL" id="CP144747">
    <property type="protein sequence ID" value="WVZ61608.1"/>
    <property type="molecule type" value="Genomic_DNA"/>
</dbReference>
<organism evidence="1 2">
    <name type="scientific">Paspalum notatum var. saurae</name>
    <dbReference type="NCBI Taxonomy" id="547442"/>
    <lineage>
        <taxon>Eukaryota</taxon>
        <taxon>Viridiplantae</taxon>
        <taxon>Streptophyta</taxon>
        <taxon>Embryophyta</taxon>
        <taxon>Tracheophyta</taxon>
        <taxon>Spermatophyta</taxon>
        <taxon>Magnoliopsida</taxon>
        <taxon>Liliopsida</taxon>
        <taxon>Poales</taxon>
        <taxon>Poaceae</taxon>
        <taxon>PACMAD clade</taxon>
        <taxon>Panicoideae</taxon>
        <taxon>Andropogonodae</taxon>
        <taxon>Paspaleae</taxon>
        <taxon>Paspalinae</taxon>
        <taxon>Paspalum</taxon>
    </lineage>
</organism>
<evidence type="ECO:0000313" key="1">
    <source>
        <dbReference type="EMBL" id="WVZ61608.1"/>
    </source>
</evidence>
<keyword evidence="2" id="KW-1185">Reference proteome</keyword>
<dbReference type="PANTHER" id="PTHR33377">
    <property type="entry name" value="OS10G0134700 PROTEIN-RELATED"/>
    <property type="match status" value="1"/>
</dbReference>
<dbReference type="AlphaFoldDB" id="A0AAQ3SVF8"/>
<dbReference type="SUPFAM" id="SSF52540">
    <property type="entry name" value="P-loop containing nucleoside triphosphate hydrolases"/>
    <property type="match status" value="1"/>
</dbReference>
<gene>
    <name evidence="1" type="ORF">U9M48_011459</name>
</gene>
<protein>
    <recommendedName>
        <fullName evidence="3">NB-ARC domain-containing protein</fullName>
    </recommendedName>
</protein>